<evidence type="ECO:0000313" key="3">
    <source>
        <dbReference type="Proteomes" id="UP000030755"/>
    </source>
</evidence>
<organism evidence="2 3">
    <name type="scientific">Rozella allomycis (strain CSF55)</name>
    <dbReference type="NCBI Taxonomy" id="988480"/>
    <lineage>
        <taxon>Eukaryota</taxon>
        <taxon>Fungi</taxon>
        <taxon>Fungi incertae sedis</taxon>
        <taxon>Cryptomycota</taxon>
        <taxon>Cryptomycota incertae sedis</taxon>
        <taxon>Rozella</taxon>
    </lineage>
</organism>
<protein>
    <submittedName>
        <fullName evidence="2">Uncharacterized protein</fullName>
    </submittedName>
</protein>
<keyword evidence="1" id="KW-1133">Transmembrane helix</keyword>
<dbReference type="AlphaFoldDB" id="A0A075AXY0"/>
<dbReference type="OMA" id="DSHYINC"/>
<dbReference type="OrthoDB" id="2151541at2759"/>
<name>A0A075AXY0_ROZAC</name>
<accession>A0A075AXY0</accession>
<feature type="transmembrane region" description="Helical" evidence="1">
    <location>
        <begin position="720"/>
        <end position="741"/>
    </location>
</feature>
<keyword evidence="1" id="KW-0472">Membrane</keyword>
<keyword evidence="3" id="KW-1185">Reference proteome</keyword>
<keyword evidence="1" id="KW-0812">Transmembrane</keyword>
<evidence type="ECO:0000313" key="2">
    <source>
        <dbReference type="EMBL" id="EPZ35082.1"/>
    </source>
</evidence>
<gene>
    <name evidence="2" type="ORF">O9G_004829</name>
</gene>
<dbReference type="HOGENOM" id="CLU_369666_0_0_1"/>
<evidence type="ECO:0000256" key="1">
    <source>
        <dbReference type="SAM" id="Phobius"/>
    </source>
</evidence>
<dbReference type="Proteomes" id="UP000030755">
    <property type="component" value="Unassembled WGS sequence"/>
</dbReference>
<proteinExistence type="predicted"/>
<dbReference type="STRING" id="988480.A0A075AXY0"/>
<sequence>MNAFLTHPPKPVSYILPNSNYYIRISILRDDKSLCGECVNSISQIGGYPEIVFDVVSSVNTTMIDWVDTWTAVIAKSYSTYWYIPFQTLSGGVFAYDISLSPFSSLEFVSLMKKTAYFGYVTLLHRLQPNGDYLFILGSNVYNSTLIDPYQFNVNLMEKQKVQGVSPVWFLKPTMGSIVAVSYDHLKSIIFYNVTNSAFPQNFQNVCNDNTNTVYDGFFLDTAAVLATNKGVVVGTFNVTYLGFKLPPQGYPSLLSGCSLVTAISNTSDIYYMKNTTFTFYKAITENGASITEHVGNNSTLIDVTTSVLSCEAITAIVKINGVYSLYKFTPIRRLSSMTIGRWVNFFTFPQSIPIVPNDSLILTTIFSNRTFSGPNTMPLVITSVDYTQSLSNELIVGGNSLLYSVNDGLGFVIMHSIPNILFTDILADASMTLIYTDSTGKSYITKRGLPYTRIISSKEVTNTSIADSYVDFRGLVYYFDLYFDTNTTLQSSTGLLNVDSAISEQEYLVQNICPFSSFSLDLNLTTDLTRVTYVSNVNFAPNLFLDQTEIHKFTIQLTPQTGKIAESMNLLYSLMGGDASLKIKIQKIYDLTSVLFIVSVVENNSLGNNLYFPGSYFLQKTVRFIIENSTLACKNDQSISNFDSFIGFDITYNVGCPGHREMEIEIDDSHYINCPFSDNLPCSFYDETFSPSVFIKDNISNLRSLYNNSYNIQIIDFNYGYYNAVNFMLVACCLYGFHLIMQTAVYSQITIP</sequence>
<dbReference type="EMBL" id="KE560881">
    <property type="protein sequence ID" value="EPZ35082.1"/>
    <property type="molecule type" value="Genomic_DNA"/>
</dbReference>
<reference evidence="2 3" key="1">
    <citation type="journal article" date="2013" name="Curr. Biol.">
        <title>Shared signatures of parasitism and phylogenomics unite Cryptomycota and microsporidia.</title>
        <authorList>
            <person name="James T.Y."/>
            <person name="Pelin A."/>
            <person name="Bonen L."/>
            <person name="Ahrendt S."/>
            <person name="Sain D."/>
            <person name="Corradi N."/>
            <person name="Stajich J.E."/>
        </authorList>
    </citation>
    <scope>NUCLEOTIDE SEQUENCE [LARGE SCALE GENOMIC DNA]</scope>
    <source>
        <strain evidence="2 3">CSF55</strain>
    </source>
</reference>